<name>A0A543DI25_9PSEU</name>
<sequence length="59" mass="6546">MLAGRYDCRWQDYAVVGDSLGRDHQWRFLDLEVAGVGAPIDRPLHTANVGPLPSSYCCP</sequence>
<accession>A0A543DI25</accession>
<proteinExistence type="predicted"/>
<reference evidence="1 2" key="1">
    <citation type="submission" date="2019-06" db="EMBL/GenBank/DDBJ databases">
        <title>Sequencing the genomes of 1000 actinobacteria strains.</title>
        <authorList>
            <person name="Klenk H.-P."/>
        </authorList>
    </citation>
    <scope>NUCLEOTIDE SEQUENCE [LARGE SCALE GENOMIC DNA]</scope>
    <source>
        <strain evidence="1 2">DSM 45301</strain>
    </source>
</reference>
<evidence type="ECO:0000313" key="2">
    <source>
        <dbReference type="Proteomes" id="UP000315677"/>
    </source>
</evidence>
<dbReference type="Proteomes" id="UP000315677">
    <property type="component" value="Unassembled WGS sequence"/>
</dbReference>
<dbReference type="AlphaFoldDB" id="A0A543DI25"/>
<dbReference type="EMBL" id="VFPA01000003">
    <property type="protein sequence ID" value="TQM08961.1"/>
    <property type="molecule type" value="Genomic_DNA"/>
</dbReference>
<protein>
    <submittedName>
        <fullName evidence="1">Uncharacterized protein</fullName>
    </submittedName>
</protein>
<comment type="caution">
    <text evidence="1">The sequence shown here is derived from an EMBL/GenBank/DDBJ whole genome shotgun (WGS) entry which is preliminary data.</text>
</comment>
<evidence type="ECO:0000313" key="1">
    <source>
        <dbReference type="EMBL" id="TQM08961.1"/>
    </source>
</evidence>
<gene>
    <name evidence="1" type="ORF">FB558_4700</name>
</gene>
<keyword evidence="2" id="KW-1185">Reference proteome</keyword>
<organism evidence="1 2">
    <name type="scientific">Pseudonocardia kunmingensis</name>
    <dbReference type="NCBI Taxonomy" id="630975"/>
    <lineage>
        <taxon>Bacteria</taxon>
        <taxon>Bacillati</taxon>
        <taxon>Actinomycetota</taxon>
        <taxon>Actinomycetes</taxon>
        <taxon>Pseudonocardiales</taxon>
        <taxon>Pseudonocardiaceae</taxon>
        <taxon>Pseudonocardia</taxon>
    </lineage>
</organism>